<gene>
    <name evidence="2" type="ORF">ACFSW8_11490</name>
</gene>
<dbReference type="SUPFAM" id="SSF55729">
    <property type="entry name" value="Acyl-CoA N-acyltransferases (Nat)"/>
    <property type="match status" value="1"/>
</dbReference>
<protein>
    <submittedName>
        <fullName evidence="2">GNAT family N-acetyltransferase</fullName>
        <ecNumber evidence="2">2.3.1.-</ecNumber>
    </submittedName>
</protein>
<accession>A0ABW4ZBY8</accession>
<sequence>MKYSVSHLPEQIKIELGTAPPCGGWVKRVTHLLQVMDGDFKPKLSKLVNISDYAQKLCSNANVYMAVHGSRDIGMIAFYVNNEIKGEAFSFISTVCVTPESRGGGVAQELMQKAYEHSVAVGCKSILLEVSEKNDRAVKLYKKSGFYQTDKKGSYIGGLIYRKDFLTA</sequence>
<dbReference type="PANTHER" id="PTHR43617">
    <property type="entry name" value="L-AMINO ACID N-ACETYLTRANSFERASE"/>
    <property type="match status" value="1"/>
</dbReference>
<dbReference type="Pfam" id="PF00583">
    <property type="entry name" value="Acetyltransf_1"/>
    <property type="match status" value="1"/>
</dbReference>
<evidence type="ECO:0000313" key="3">
    <source>
        <dbReference type="Proteomes" id="UP001597389"/>
    </source>
</evidence>
<keyword evidence="2" id="KW-0012">Acyltransferase</keyword>
<organism evidence="2 3">
    <name type="scientific">Rubritalea tangerina</name>
    <dbReference type="NCBI Taxonomy" id="430798"/>
    <lineage>
        <taxon>Bacteria</taxon>
        <taxon>Pseudomonadati</taxon>
        <taxon>Verrucomicrobiota</taxon>
        <taxon>Verrucomicrobiia</taxon>
        <taxon>Verrucomicrobiales</taxon>
        <taxon>Rubritaleaceae</taxon>
        <taxon>Rubritalea</taxon>
    </lineage>
</organism>
<keyword evidence="2" id="KW-0808">Transferase</keyword>
<dbReference type="CDD" id="cd04301">
    <property type="entry name" value="NAT_SF"/>
    <property type="match status" value="1"/>
</dbReference>
<comment type="caution">
    <text evidence="2">The sequence shown here is derived from an EMBL/GenBank/DDBJ whole genome shotgun (WGS) entry which is preliminary data.</text>
</comment>
<dbReference type="Gene3D" id="3.40.630.30">
    <property type="match status" value="1"/>
</dbReference>
<feature type="domain" description="N-acetyltransferase" evidence="1">
    <location>
        <begin position="14"/>
        <end position="166"/>
    </location>
</feature>
<keyword evidence="3" id="KW-1185">Reference proteome</keyword>
<reference evidence="3" key="1">
    <citation type="journal article" date="2019" name="Int. J. Syst. Evol. Microbiol.">
        <title>The Global Catalogue of Microorganisms (GCM) 10K type strain sequencing project: providing services to taxonomists for standard genome sequencing and annotation.</title>
        <authorList>
            <consortium name="The Broad Institute Genomics Platform"/>
            <consortium name="The Broad Institute Genome Sequencing Center for Infectious Disease"/>
            <person name="Wu L."/>
            <person name="Ma J."/>
        </authorList>
    </citation>
    <scope>NUCLEOTIDE SEQUENCE [LARGE SCALE GENOMIC DNA]</scope>
    <source>
        <strain evidence="3">CCUG 57942</strain>
    </source>
</reference>
<dbReference type="EMBL" id="JBHUJB010000046">
    <property type="protein sequence ID" value="MFD2159525.1"/>
    <property type="molecule type" value="Genomic_DNA"/>
</dbReference>
<dbReference type="EC" id="2.3.1.-" evidence="2"/>
<dbReference type="InterPro" id="IPR000182">
    <property type="entry name" value="GNAT_dom"/>
</dbReference>
<dbReference type="PANTHER" id="PTHR43617:SF34">
    <property type="entry name" value="PUTATIVE-RELATED"/>
    <property type="match status" value="1"/>
</dbReference>
<dbReference type="InterPro" id="IPR050276">
    <property type="entry name" value="MshD_Acetyltransferase"/>
</dbReference>
<dbReference type="Proteomes" id="UP001597389">
    <property type="component" value="Unassembled WGS sequence"/>
</dbReference>
<dbReference type="PROSITE" id="PS51186">
    <property type="entry name" value="GNAT"/>
    <property type="match status" value="1"/>
</dbReference>
<dbReference type="InterPro" id="IPR016181">
    <property type="entry name" value="Acyl_CoA_acyltransferase"/>
</dbReference>
<dbReference type="GO" id="GO:0016746">
    <property type="term" value="F:acyltransferase activity"/>
    <property type="evidence" value="ECO:0007669"/>
    <property type="project" value="UniProtKB-KW"/>
</dbReference>
<dbReference type="RefSeq" id="WP_377178287.1">
    <property type="nucleotide sequence ID" value="NZ_JBHUJB010000046.1"/>
</dbReference>
<evidence type="ECO:0000313" key="2">
    <source>
        <dbReference type="EMBL" id="MFD2159525.1"/>
    </source>
</evidence>
<evidence type="ECO:0000259" key="1">
    <source>
        <dbReference type="PROSITE" id="PS51186"/>
    </source>
</evidence>
<name>A0ABW4ZBY8_9BACT</name>
<proteinExistence type="predicted"/>